<organism evidence="2 3">
    <name type="scientific">Adhaeribacter terrigena</name>
    <dbReference type="NCBI Taxonomy" id="2793070"/>
    <lineage>
        <taxon>Bacteria</taxon>
        <taxon>Pseudomonadati</taxon>
        <taxon>Bacteroidota</taxon>
        <taxon>Cytophagia</taxon>
        <taxon>Cytophagales</taxon>
        <taxon>Hymenobacteraceae</taxon>
        <taxon>Adhaeribacter</taxon>
    </lineage>
</organism>
<evidence type="ECO:0000313" key="2">
    <source>
        <dbReference type="EMBL" id="MBK0402040.1"/>
    </source>
</evidence>
<evidence type="ECO:0000256" key="1">
    <source>
        <dbReference type="SAM" id="MobiDB-lite"/>
    </source>
</evidence>
<keyword evidence="3" id="KW-1185">Reference proteome</keyword>
<dbReference type="PRINTS" id="PR00313">
    <property type="entry name" value="CABNDNGRPT"/>
</dbReference>
<reference evidence="2 3" key="1">
    <citation type="submission" date="2020-12" db="EMBL/GenBank/DDBJ databases">
        <title>Bacterial novel species Adhaeribacter sp. BT258 isolated from soil.</title>
        <authorList>
            <person name="Jung H.-Y."/>
        </authorList>
    </citation>
    <scope>NUCLEOTIDE SEQUENCE [LARGE SCALE GENOMIC DNA]</scope>
    <source>
        <strain evidence="2 3">BT258</strain>
    </source>
</reference>
<dbReference type="RefSeq" id="WP_200504635.1">
    <property type="nucleotide sequence ID" value="NZ_JAEHFX010000001.1"/>
</dbReference>
<dbReference type="Proteomes" id="UP000644147">
    <property type="component" value="Unassembled WGS sequence"/>
</dbReference>
<name>A0ABS1BY03_9BACT</name>
<evidence type="ECO:0000313" key="3">
    <source>
        <dbReference type="Proteomes" id="UP000644147"/>
    </source>
</evidence>
<accession>A0ABS1BY03</accession>
<feature type="region of interest" description="Disordered" evidence="1">
    <location>
        <begin position="128"/>
        <end position="147"/>
    </location>
</feature>
<gene>
    <name evidence="2" type="ORF">I5M27_03525</name>
</gene>
<sequence length="579" mass="62426">MIRNLAPFKAACGNAIHAFSNYRIFSLLSAFLLLSLLANGQTKIWDKNFGGTGNDELEFMQHTDDGGYILGGSSESGISGSKTQASRGGMDYWVVKLNSQGKKEWDRRFGGSGRDILEVIRQTCDGGYILGGSSDSPESGDKSKGSRGGNDYWVVKISSKGKKQWDRTLGGMSTDGLRDIIQTKDEGYLLGGWSISGIGKDKSEPSRGANDYWVVKLSSSGSKSWDKTLGGNSADLLSKVLQTPDGGYLLGGASVSVVSGDKTDPQKRFCEDECEFDMWVVKINSKGKKMWDRTIGGVGGEQGESVAAMVSTKDGGFLLGGSSDSGAGFDKTEPNKSFFSDYRDYWVVKINATGVIQWDKTIGGLGDDALTAMVETKDGGFLLGGRSDSDIGADKTEAPRDNTINTDDFWVIRISSTGNILWDKTLGGSGDDQLTTLDRGYPNKYIVGGISDSPVSGDKTKPNQGGYDYWIVKLEETSNPSIALPLTPNSASQSLASWQAYPNPLTSSTTLALTFPETQDYTLEIYNFAGELIKRWPTASAEAGQQVKITWLPEQAKSGLYIARLITSNGAQHLQLIKE</sequence>
<dbReference type="PANTHER" id="PTHR42754:SF1">
    <property type="entry name" value="LIPOPROTEIN"/>
    <property type="match status" value="1"/>
</dbReference>
<dbReference type="EMBL" id="JAEHFX010000001">
    <property type="protein sequence ID" value="MBK0402040.1"/>
    <property type="molecule type" value="Genomic_DNA"/>
</dbReference>
<dbReference type="NCBIfam" id="TIGR04183">
    <property type="entry name" value="Por_Secre_tail"/>
    <property type="match status" value="1"/>
</dbReference>
<comment type="caution">
    <text evidence="2">The sequence shown here is derived from an EMBL/GenBank/DDBJ whole genome shotgun (WGS) entry which is preliminary data.</text>
</comment>
<dbReference type="PANTHER" id="PTHR42754">
    <property type="entry name" value="ENDOGLUCANASE"/>
    <property type="match status" value="1"/>
</dbReference>
<proteinExistence type="predicted"/>
<dbReference type="InterPro" id="IPR026444">
    <property type="entry name" value="Secre_tail"/>
</dbReference>
<protein>
    <submittedName>
        <fullName evidence="2">T9SS type A sorting domain-containing protein</fullName>
    </submittedName>
</protein>